<evidence type="ECO:0008006" key="13">
    <source>
        <dbReference type="Google" id="ProtNLM"/>
    </source>
</evidence>
<keyword evidence="3" id="KW-0444">Lipid biosynthesis</keyword>
<keyword evidence="5" id="KW-0276">Fatty acid metabolism</keyword>
<dbReference type="STRING" id="1073089.A0A1L9RCR3"/>
<keyword evidence="6" id="KW-1133">Transmembrane helix</keyword>
<accession>A0A1L9RCR3</accession>
<comment type="similarity">
    <text evidence="2">Belongs to the fatty acid desaturase type 1 family.</text>
</comment>
<comment type="subcellular location">
    <subcellularLocation>
        <location evidence="1">Membrane</location>
        <topology evidence="1">Multi-pass membrane protein</topology>
    </subcellularLocation>
</comment>
<evidence type="ECO:0000256" key="5">
    <source>
        <dbReference type="ARBA" id="ARBA00022832"/>
    </source>
</evidence>
<evidence type="ECO:0000256" key="4">
    <source>
        <dbReference type="ARBA" id="ARBA00022692"/>
    </source>
</evidence>
<name>A0A1L9RCR3_ASPWE</name>
<protein>
    <recommendedName>
        <fullName evidence="13">Fatty acid desaturase domain-containing protein</fullName>
    </recommendedName>
</protein>
<evidence type="ECO:0000256" key="3">
    <source>
        <dbReference type="ARBA" id="ARBA00022516"/>
    </source>
</evidence>
<evidence type="ECO:0000256" key="6">
    <source>
        <dbReference type="ARBA" id="ARBA00022989"/>
    </source>
</evidence>
<evidence type="ECO:0000313" key="11">
    <source>
        <dbReference type="EMBL" id="OJJ32653.1"/>
    </source>
</evidence>
<keyword evidence="8" id="KW-0443">Lipid metabolism</keyword>
<dbReference type="GO" id="GO:0016020">
    <property type="term" value="C:membrane"/>
    <property type="evidence" value="ECO:0007669"/>
    <property type="project" value="UniProtKB-SubCell"/>
</dbReference>
<dbReference type="RefSeq" id="XP_040686330.1">
    <property type="nucleotide sequence ID" value="XM_040839120.1"/>
</dbReference>
<dbReference type="InterPro" id="IPR015876">
    <property type="entry name" value="Acyl-CoA_DS"/>
</dbReference>
<evidence type="ECO:0000256" key="8">
    <source>
        <dbReference type="ARBA" id="ARBA00023098"/>
    </source>
</evidence>
<evidence type="ECO:0000313" key="12">
    <source>
        <dbReference type="Proteomes" id="UP000184383"/>
    </source>
</evidence>
<dbReference type="Proteomes" id="UP000184383">
    <property type="component" value="Unassembled WGS sequence"/>
</dbReference>
<evidence type="ECO:0000256" key="7">
    <source>
        <dbReference type="ARBA" id="ARBA00023002"/>
    </source>
</evidence>
<keyword evidence="4" id="KW-0812">Transmembrane</keyword>
<sequence length="131" mass="14771">MADGHFSGWGPSSRFDHLLDSLFLKRPSYLCASLAFYGGFALRSAITVSGHTNHTRLSPILKLLFAIIGAGAGEGTIKQWCRDHRAHPRYADTDHDPYNVQRGFFYAHIGWIIFKKSPKSTGNYYDWPCGY</sequence>
<reference evidence="12" key="1">
    <citation type="journal article" date="2017" name="Genome Biol.">
        <title>Comparative genomics reveals high biological diversity and specific adaptations in the industrially and medically important fungal genus Aspergillus.</title>
        <authorList>
            <person name="de Vries R.P."/>
            <person name="Riley R."/>
            <person name="Wiebenga A."/>
            <person name="Aguilar-Osorio G."/>
            <person name="Amillis S."/>
            <person name="Uchima C.A."/>
            <person name="Anderluh G."/>
            <person name="Asadollahi M."/>
            <person name="Askin M."/>
            <person name="Barry K."/>
            <person name="Battaglia E."/>
            <person name="Bayram O."/>
            <person name="Benocci T."/>
            <person name="Braus-Stromeyer S.A."/>
            <person name="Caldana C."/>
            <person name="Canovas D."/>
            <person name="Cerqueira G.C."/>
            <person name="Chen F."/>
            <person name="Chen W."/>
            <person name="Choi C."/>
            <person name="Clum A."/>
            <person name="Dos Santos R.A."/>
            <person name="Damasio A.R."/>
            <person name="Diallinas G."/>
            <person name="Emri T."/>
            <person name="Fekete E."/>
            <person name="Flipphi M."/>
            <person name="Freyberg S."/>
            <person name="Gallo A."/>
            <person name="Gournas C."/>
            <person name="Habgood R."/>
            <person name="Hainaut M."/>
            <person name="Harispe M.L."/>
            <person name="Henrissat B."/>
            <person name="Hilden K.S."/>
            <person name="Hope R."/>
            <person name="Hossain A."/>
            <person name="Karabika E."/>
            <person name="Karaffa L."/>
            <person name="Karanyi Z."/>
            <person name="Krasevec N."/>
            <person name="Kuo A."/>
            <person name="Kusch H."/>
            <person name="LaButti K."/>
            <person name="Lagendijk E.L."/>
            <person name="Lapidus A."/>
            <person name="Levasseur A."/>
            <person name="Lindquist E."/>
            <person name="Lipzen A."/>
            <person name="Logrieco A.F."/>
            <person name="MacCabe A."/>
            <person name="Maekelae M.R."/>
            <person name="Malavazi I."/>
            <person name="Melin P."/>
            <person name="Meyer V."/>
            <person name="Mielnichuk N."/>
            <person name="Miskei M."/>
            <person name="Molnar A.P."/>
            <person name="Mule G."/>
            <person name="Ngan C.Y."/>
            <person name="Orejas M."/>
            <person name="Orosz E."/>
            <person name="Ouedraogo J.P."/>
            <person name="Overkamp K.M."/>
            <person name="Park H.-S."/>
            <person name="Perrone G."/>
            <person name="Piumi F."/>
            <person name="Punt P.J."/>
            <person name="Ram A.F."/>
            <person name="Ramon A."/>
            <person name="Rauscher S."/>
            <person name="Record E."/>
            <person name="Riano-Pachon D.M."/>
            <person name="Robert V."/>
            <person name="Roehrig J."/>
            <person name="Ruller R."/>
            <person name="Salamov A."/>
            <person name="Salih N.S."/>
            <person name="Samson R.A."/>
            <person name="Sandor E."/>
            <person name="Sanguinetti M."/>
            <person name="Schuetze T."/>
            <person name="Sepcic K."/>
            <person name="Shelest E."/>
            <person name="Sherlock G."/>
            <person name="Sophianopoulou V."/>
            <person name="Squina F.M."/>
            <person name="Sun H."/>
            <person name="Susca A."/>
            <person name="Todd R.B."/>
            <person name="Tsang A."/>
            <person name="Unkles S.E."/>
            <person name="van de Wiele N."/>
            <person name="van Rossen-Uffink D."/>
            <person name="Oliveira J.V."/>
            <person name="Vesth T.C."/>
            <person name="Visser J."/>
            <person name="Yu J.-H."/>
            <person name="Zhou M."/>
            <person name="Andersen M.R."/>
            <person name="Archer D.B."/>
            <person name="Baker S.E."/>
            <person name="Benoit I."/>
            <person name="Brakhage A.A."/>
            <person name="Braus G.H."/>
            <person name="Fischer R."/>
            <person name="Frisvad J.C."/>
            <person name="Goldman G.H."/>
            <person name="Houbraken J."/>
            <person name="Oakley B."/>
            <person name="Pocsi I."/>
            <person name="Scazzocchio C."/>
            <person name="Seiboth B."/>
            <person name="vanKuyk P.A."/>
            <person name="Wortman J."/>
            <person name="Dyer P.S."/>
            <person name="Grigoriev I.V."/>
        </authorList>
    </citation>
    <scope>NUCLEOTIDE SEQUENCE [LARGE SCALE GENOMIC DNA]</scope>
    <source>
        <strain evidence="12">DTO 134E9</strain>
    </source>
</reference>
<keyword evidence="10" id="KW-0275">Fatty acid biosynthesis</keyword>
<proteinExistence type="inferred from homology"/>
<keyword evidence="7" id="KW-0560">Oxidoreductase</keyword>
<dbReference type="OrthoDB" id="10260134at2759"/>
<keyword evidence="12" id="KW-1185">Reference proteome</keyword>
<dbReference type="PANTHER" id="PTHR11351">
    <property type="entry name" value="ACYL-COA DESATURASE"/>
    <property type="match status" value="1"/>
</dbReference>
<gene>
    <name evidence="11" type="ORF">ASPWEDRAFT_70336</name>
</gene>
<keyword evidence="9" id="KW-0472">Membrane</keyword>
<dbReference type="EMBL" id="KV878214">
    <property type="protein sequence ID" value="OJJ32653.1"/>
    <property type="molecule type" value="Genomic_DNA"/>
</dbReference>
<dbReference type="VEuPathDB" id="FungiDB:ASPWEDRAFT_70336"/>
<evidence type="ECO:0000256" key="1">
    <source>
        <dbReference type="ARBA" id="ARBA00004141"/>
    </source>
</evidence>
<evidence type="ECO:0000256" key="2">
    <source>
        <dbReference type="ARBA" id="ARBA00009295"/>
    </source>
</evidence>
<evidence type="ECO:0000256" key="9">
    <source>
        <dbReference type="ARBA" id="ARBA00023136"/>
    </source>
</evidence>
<dbReference type="GO" id="GO:0006633">
    <property type="term" value="P:fatty acid biosynthetic process"/>
    <property type="evidence" value="ECO:0007669"/>
    <property type="project" value="UniProtKB-KW"/>
</dbReference>
<dbReference type="GeneID" id="63754968"/>
<evidence type="ECO:0000256" key="10">
    <source>
        <dbReference type="ARBA" id="ARBA00023160"/>
    </source>
</evidence>
<dbReference type="AlphaFoldDB" id="A0A1L9RCR3"/>
<organism evidence="11 12">
    <name type="scientific">Aspergillus wentii DTO 134E9</name>
    <dbReference type="NCBI Taxonomy" id="1073089"/>
    <lineage>
        <taxon>Eukaryota</taxon>
        <taxon>Fungi</taxon>
        <taxon>Dikarya</taxon>
        <taxon>Ascomycota</taxon>
        <taxon>Pezizomycotina</taxon>
        <taxon>Eurotiomycetes</taxon>
        <taxon>Eurotiomycetidae</taxon>
        <taxon>Eurotiales</taxon>
        <taxon>Aspergillaceae</taxon>
        <taxon>Aspergillus</taxon>
        <taxon>Aspergillus subgen. Cremei</taxon>
    </lineage>
</organism>
<dbReference type="PANTHER" id="PTHR11351:SF31">
    <property type="entry name" value="DESATURASE 1, ISOFORM A-RELATED"/>
    <property type="match status" value="1"/>
</dbReference>
<dbReference type="GO" id="GO:0016717">
    <property type="term" value="F:oxidoreductase activity, acting on paired donors, with oxidation of a pair of donors resulting in the reduction of molecular oxygen to two molecules of water"/>
    <property type="evidence" value="ECO:0007669"/>
    <property type="project" value="InterPro"/>
</dbReference>